<dbReference type="EMBL" id="DF952379">
    <property type="protein sequence ID" value="GAN45066.1"/>
    <property type="molecule type" value="Genomic_DNA"/>
</dbReference>
<dbReference type="InterPro" id="IPR006311">
    <property type="entry name" value="TAT_signal"/>
</dbReference>
<keyword evidence="1" id="KW-0732">Signal</keyword>
<dbReference type="AlphaFoldDB" id="A0A0K8QIT0"/>
<dbReference type="InterPro" id="IPR046867">
    <property type="entry name" value="AldOxase/xan_DH_MoCoBD2"/>
</dbReference>
<reference evidence="5" key="2">
    <citation type="submission" date="2015-08" db="EMBL/GenBank/DDBJ databases">
        <title>Complete DNA Sequence of Pseudomonas syringae pv. actinidiae, the Causal Agent of Kiwifruit Canker Disease.</title>
        <authorList>
            <person name="Rikkerink E.H.A."/>
            <person name="Fineran P.C."/>
        </authorList>
    </citation>
    <scope>NUCLEOTIDE SEQUENCE</scope>
    <source>
        <strain evidence="5">SkMP5</strain>
    </source>
</reference>
<dbReference type="InterPro" id="IPR012368">
    <property type="entry name" value="OxRdtase_Mopterin-bd_su_IorB"/>
</dbReference>
<dbReference type="InterPro" id="IPR000674">
    <property type="entry name" value="Ald_Oxase/Xan_DH_a/b"/>
</dbReference>
<dbReference type="EMBL" id="DF970134">
    <property type="protein sequence ID" value="GAP64855.1"/>
    <property type="molecule type" value="Genomic_DNA"/>
</dbReference>
<dbReference type="SMART" id="SM01008">
    <property type="entry name" value="Ald_Xan_dh_C"/>
    <property type="match status" value="1"/>
</dbReference>
<proteinExistence type="predicted"/>
<dbReference type="Pfam" id="PF02738">
    <property type="entry name" value="MoCoBD_1"/>
    <property type="match status" value="1"/>
</dbReference>
<keyword evidence="2" id="KW-0812">Transmembrane</keyword>
<keyword evidence="6" id="KW-1185">Reference proteome</keyword>
<evidence type="ECO:0000259" key="3">
    <source>
        <dbReference type="SMART" id="SM01008"/>
    </source>
</evidence>
<gene>
    <name evidence="4" type="ORF">MBSD_1606</name>
    <name evidence="5" type="ORF">MBSD_n0137</name>
</gene>
<evidence type="ECO:0000313" key="4">
    <source>
        <dbReference type="EMBL" id="GAN45066.1"/>
    </source>
</evidence>
<evidence type="ECO:0000256" key="2">
    <source>
        <dbReference type="SAM" id="Phobius"/>
    </source>
</evidence>
<protein>
    <submittedName>
        <fullName evidence="5">Molybdopterin-binding aldehyde oxidase andxanthine dehydrogenase</fullName>
    </submittedName>
    <submittedName>
        <fullName evidence="4">Twin-arginine translocation pathway signal protein</fullName>
    </submittedName>
</protein>
<dbReference type="NCBIfam" id="TIGR01409">
    <property type="entry name" value="TAT_signal_seq"/>
    <property type="match status" value="1"/>
</dbReference>
<dbReference type="InterPro" id="IPR052516">
    <property type="entry name" value="N-heterocyclic_Hydroxylase"/>
</dbReference>
<dbReference type="Proteomes" id="UP000253740">
    <property type="component" value="Unassembled WGS sequence"/>
</dbReference>
<evidence type="ECO:0000313" key="5">
    <source>
        <dbReference type="EMBL" id="GAP64855.1"/>
    </source>
</evidence>
<sequence>MNAHFDASRRDFLRASATLGAGLVIAFVVPGPLRRAFAQEGAGAAKPLPAPNAFLRIGTDDSVTVQLAHSEMGQGIWTVLPMLVAEELGCDWTKIRAEHAPAAPAYAHTAYGMQMTGGSTTTWSEFDRYRQVGALARELLVQAAAQRWGVKPADCRVDNGAVRAGTHSARFGELADAAAKLPTPKSVALKPREDWRLLGKPTRRIDTPEKITGRARFGIDALPEGVLIALVARSPTFGGTVKSFDDKAARAVPGVRDVVQVPSGVAVVADHFWAAKKGRDALKIEWDAGKNADLDSDALMARYRELALQPGTPVASAGDAAGTLAAAPQRIVAQYELPYLAHATMEPMNCTVRLGDDRCDIWVGTQFQGLDQPNAAKAAGLKPEQVFIHTMFLGGGFGRRANPQSDFVVEAVHVAKAAKKPVKVIWTREDDMHGGWYRPMFLHRFEAALDGDGMPSAWHNVIVGQSILAGTPFAASVKNGVDNASVEGAGDSPYLKAIANHAVELHSPEVGVPVLWWRSVGHTHTAFAVESFVDELAHAAGLDPLAYRRKLLADAGATRHLGVLNKAADAFRWDRPLPEGHAKGIAVHASFGSFVAEAVEASVVDGKPRVHRVVCAVDCGTALNPETVRAQMESGIVFGLSAALYGAITLKDGKVQQGNFDTYPVLRIDAMPKIEVHIVDSGEKMGGIGEPGTPPIAPALCNALFAATGKRVRALPIDLAKAEAPAPLTPPAPAASAGAAG</sequence>
<dbReference type="PROSITE" id="PS51318">
    <property type="entry name" value="TAT"/>
    <property type="match status" value="1"/>
</dbReference>
<feature type="transmembrane region" description="Helical" evidence="2">
    <location>
        <begin position="12"/>
        <end position="29"/>
    </location>
</feature>
<keyword evidence="2" id="KW-1133">Transmembrane helix</keyword>
<keyword evidence="2" id="KW-0472">Membrane</keyword>
<dbReference type="PANTHER" id="PTHR47495:SF2">
    <property type="entry name" value="ALDEHYDE DEHYDROGENASE"/>
    <property type="match status" value="1"/>
</dbReference>
<dbReference type="Gene3D" id="3.90.1170.50">
    <property type="entry name" value="Aldehyde oxidase/xanthine dehydrogenase, a/b hammerhead"/>
    <property type="match status" value="1"/>
</dbReference>
<name>A0A0K8QIT0_9GAMM</name>
<dbReference type="STRING" id="1475481.GCA_000953855_00138"/>
<dbReference type="SUPFAM" id="SSF56003">
    <property type="entry name" value="Molybdenum cofactor-binding domain"/>
    <property type="match status" value="2"/>
</dbReference>
<evidence type="ECO:0000313" key="6">
    <source>
        <dbReference type="Proteomes" id="UP000253740"/>
    </source>
</evidence>
<dbReference type="GO" id="GO:0016491">
    <property type="term" value="F:oxidoreductase activity"/>
    <property type="evidence" value="ECO:0007669"/>
    <property type="project" value="InterPro"/>
</dbReference>
<dbReference type="InterPro" id="IPR019546">
    <property type="entry name" value="TAT_signal_bac_arc"/>
</dbReference>
<dbReference type="Gene3D" id="3.30.365.10">
    <property type="entry name" value="Aldehyde oxidase/xanthine dehydrogenase, molybdopterin binding domain"/>
    <property type="match status" value="4"/>
</dbReference>
<feature type="domain" description="Aldehyde oxidase/xanthine dehydrogenase a/b hammerhead" evidence="3">
    <location>
        <begin position="212"/>
        <end position="290"/>
    </location>
</feature>
<dbReference type="HOGENOM" id="CLU_013917_0_0_6"/>
<dbReference type="PANTHER" id="PTHR47495">
    <property type="entry name" value="ALDEHYDE DEHYDROGENASE"/>
    <property type="match status" value="1"/>
</dbReference>
<dbReference type="RefSeq" id="WP_082306401.1">
    <property type="nucleotide sequence ID" value="NZ_DF970134.1"/>
</dbReference>
<dbReference type="InterPro" id="IPR008274">
    <property type="entry name" value="AldOxase/xan_DH_MoCoBD1"/>
</dbReference>
<reference evidence="4" key="1">
    <citation type="submission" date="2015-03" db="EMBL/GenBank/DDBJ databases">
        <title>Draft genome sequence of Mizugakiibacter sediminis skMP5.</title>
        <authorList>
            <person name="Watanabe T."/>
            <person name="Kojima H."/>
            <person name="Fukui M."/>
        </authorList>
    </citation>
    <scope>NUCLEOTIDE SEQUENCE</scope>
    <source>
        <strain evidence="4">SkMP5</strain>
    </source>
</reference>
<dbReference type="InterPro" id="IPR037165">
    <property type="entry name" value="AldOxase/xan_DH_Mopterin-bd_sf"/>
</dbReference>
<organism evidence="5">
    <name type="scientific">Mizugakiibacter sediminis</name>
    <dbReference type="NCBI Taxonomy" id="1475481"/>
    <lineage>
        <taxon>Bacteria</taxon>
        <taxon>Pseudomonadati</taxon>
        <taxon>Pseudomonadota</taxon>
        <taxon>Gammaproteobacteria</taxon>
        <taxon>Lysobacterales</taxon>
        <taxon>Rhodanobacteraceae</taxon>
        <taxon>Mizugakiibacter</taxon>
    </lineage>
</organism>
<dbReference type="OrthoDB" id="6177861at2"/>
<dbReference type="PIRSF" id="PIRSF036389">
    <property type="entry name" value="IOR_B"/>
    <property type="match status" value="1"/>
</dbReference>
<accession>A0A0K8QIT0</accession>
<evidence type="ECO:0000256" key="1">
    <source>
        <dbReference type="ARBA" id="ARBA00022729"/>
    </source>
</evidence>
<dbReference type="Pfam" id="PF20256">
    <property type="entry name" value="MoCoBD_2"/>
    <property type="match status" value="2"/>
</dbReference>